<keyword evidence="1" id="KW-0472">Membrane</keyword>
<sequence>MTTDVFAAIAIGMTLPPLLVLALRDPKRLRSHRAAQRGAKPGERRALALASLLPGLVLAALGAWPAFLIWLGGIATGGWLIVLWLARSGDNGATPS</sequence>
<feature type="transmembrane region" description="Helical" evidence="1">
    <location>
        <begin position="44"/>
        <end position="61"/>
    </location>
</feature>
<evidence type="ECO:0000313" key="2">
    <source>
        <dbReference type="EMBL" id="MES0873778.1"/>
    </source>
</evidence>
<dbReference type="RefSeq" id="WP_352888613.1">
    <property type="nucleotide sequence ID" value="NZ_JBEPIJ010000006.1"/>
</dbReference>
<evidence type="ECO:0000313" key="3">
    <source>
        <dbReference type="Proteomes" id="UP001465331"/>
    </source>
</evidence>
<keyword evidence="1" id="KW-0812">Transmembrane</keyword>
<dbReference type="Proteomes" id="UP001465331">
    <property type="component" value="Unassembled WGS sequence"/>
</dbReference>
<evidence type="ECO:0000256" key="1">
    <source>
        <dbReference type="SAM" id="Phobius"/>
    </source>
</evidence>
<name>A0ABV2A951_9GAMM</name>
<keyword evidence="1" id="KW-1133">Transmembrane helix</keyword>
<gene>
    <name evidence="2" type="ORF">ABSH63_07160</name>
</gene>
<comment type="caution">
    <text evidence="2">The sequence shown here is derived from an EMBL/GenBank/DDBJ whole genome shotgun (WGS) entry which is preliminary data.</text>
</comment>
<reference evidence="2 3" key="1">
    <citation type="submission" date="2024-06" db="EMBL/GenBank/DDBJ databases">
        <authorList>
            <person name="Li Z."/>
            <person name="Jiang Y."/>
        </authorList>
    </citation>
    <scope>NUCLEOTIDE SEQUENCE [LARGE SCALE GENOMIC DNA]</scope>
    <source>
        <strain evidence="2 3">HSW-8</strain>
    </source>
</reference>
<evidence type="ECO:0008006" key="4">
    <source>
        <dbReference type="Google" id="ProtNLM"/>
    </source>
</evidence>
<dbReference type="EMBL" id="JBEPIJ010000006">
    <property type="protein sequence ID" value="MES0873778.1"/>
    <property type="molecule type" value="Genomic_DNA"/>
</dbReference>
<proteinExistence type="predicted"/>
<feature type="transmembrane region" description="Helical" evidence="1">
    <location>
        <begin position="6"/>
        <end position="23"/>
    </location>
</feature>
<accession>A0ABV2A951</accession>
<keyword evidence="3" id="KW-1185">Reference proteome</keyword>
<organism evidence="2 3">
    <name type="scientific">Sinimarinibacterium thermocellulolyticum</name>
    <dbReference type="NCBI Taxonomy" id="3170016"/>
    <lineage>
        <taxon>Bacteria</taxon>
        <taxon>Pseudomonadati</taxon>
        <taxon>Pseudomonadota</taxon>
        <taxon>Gammaproteobacteria</taxon>
        <taxon>Nevskiales</taxon>
        <taxon>Nevskiaceae</taxon>
        <taxon>Sinimarinibacterium</taxon>
    </lineage>
</organism>
<feature type="transmembrane region" description="Helical" evidence="1">
    <location>
        <begin position="67"/>
        <end position="86"/>
    </location>
</feature>
<protein>
    <recommendedName>
        <fullName evidence="4">DUF3325 domain-containing protein</fullName>
    </recommendedName>
</protein>